<sequence length="76" mass="7723">MGIAAQIAEREDNVLCSDVRGPTTGASPQTTSARAAVNAAAGASSSRTNASDSTWRATTPRLRWSCAPASRSGTSV</sequence>
<evidence type="ECO:0000256" key="1">
    <source>
        <dbReference type="SAM" id="MobiDB-lite"/>
    </source>
</evidence>
<proteinExistence type="predicted"/>
<accession>A0A4Y2S5U6</accession>
<feature type="region of interest" description="Disordered" evidence="1">
    <location>
        <begin position="1"/>
        <end position="33"/>
    </location>
</feature>
<evidence type="ECO:0000313" key="3">
    <source>
        <dbReference type="Proteomes" id="UP000499080"/>
    </source>
</evidence>
<name>A0A4Y2S5U6_ARAVE</name>
<protein>
    <submittedName>
        <fullName evidence="2">Uncharacterized protein</fullName>
    </submittedName>
</protein>
<dbReference type="Proteomes" id="UP000499080">
    <property type="component" value="Unassembled WGS sequence"/>
</dbReference>
<comment type="caution">
    <text evidence="2">The sequence shown here is derived from an EMBL/GenBank/DDBJ whole genome shotgun (WGS) entry which is preliminary data.</text>
</comment>
<dbReference type="EMBL" id="BGPR01020021">
    <property type="protein sequence ID" value="GBN83604.1"/>
    <property type="molecule type" value="Genomic_DNA"/>
</dbReference>
<gene>
    <name evidence="2" type="ORF">AVEN_102381_1</name>
</gene>
<evidence type="ECO:0000313" key="2">
    <source>
        <dbReference type="EMBL" id="GBN83604.1"/>
    </source>
</evidence>
<dbReference type="AlphaFoldDB" id="A0A4Y2S5U6"/>
<reference evidence="2 3" key="1">
    <citation type="journal article" date="2019" name="Sci. Rep.">
        <title>Orb-weaving spider Araneus ventricosus genome elucidates the spidroin gene catalogue.</title>
        <authorList>
            <person name="Kono N."/>
            <person name="Nakamura H."/>
            <person name="Ohtoshi R."/>
            <person name="Moran D.A.P."/>
            <person name="Shinohara A."/>
            <person name="Yoshida Y."/>
            <person name="Fujiwara M."/>
            <person name="Mori M."/>
            <person name="Tomita M."/>
            <person name="Arakawa K."/>
        </authorList>
    </citation>
    <scope>NUCLEOTIDE SEQUENCE [LARGE SCALE GENOMIC DNA]</scope>
</reference>
<keyword evidence="3" id="KW-1185">Reference proteome</keyword>
<organism evidence="2 3">
    <name type="scientific">Araneus ventricosus</name>
    <name type="common">Orbweaver spider</name>
    <name type="synonym">Epeira ventricosa</name>
    <dbReference type="NCBI Taxonomy" id="182803"/>
    <lineage>
        <taxon>Eukaryota</taxon>
        <taxon>Metazoa</taxon>
        <taxon>Ecdysozoa</taxon>
        <taxon>Arthropoda</taxon>
        <taxon>Chelicerata</taxon>
        <taxon>Arachnida</taxon>
        <taxon>Araneae</taxon>
        <taxon>Araneomorphae</taxon>
        <taxon>Entelegynae</taxon>
        <taxon>Araneoidea</taxon>
        <taxon>Araneidae</taxon>
        <taxon>Araneus</taxon>
    </lineage>
</organism>